<accession>A0A0E0EWS4</accession>
<keyword evidence="2" id="KW-1185">Reference proteome</keyword>
<proteinExistence type="predicted"/>
<reference evidence="1" key="1">
    <citation type="submission" date="2015-04" db="UniProtKB">
        <authorList>
            <consortium name="EnsemblPlants"/>
        </authorList>
    </citation>
    <scope>IDENTIFICATION</scope>
</reference>
<dbReference type="EnsemblPlants" id="OMERI10G04660.1">
    <property type="protein sequence ID" value="OMERI10G04660.1"/>
    <property type="gene ID" value="OMERI10G04660"/>
</dbReference>
<name>A0A0E0EWS4_9ORYZ</name>
<dbReference type="Proteomes" id="UP000008021">
    <property type="component" value="Chromosome 10"/>
</dbReference>
<dbReference type="AlphaFoldDB" id="A0A0E0EWS4"/>
<protein>
    <submittedName>
        <fullName evidence="1">Uncharacterized protein</fullName>
    </submittedName>
</protein>
<sequence>MTRAQAWVRHNATHGTGTARYNGMRVRSGKCGLGSDAAEGKEARVRCGTGVTGAAGSDVVHAVDRIERLADNE</sequence>
<dbReference type="HOGENOM" id="CLU_2708938_0_0_1"/>
<evidence type="ECO:0000313" key="1">
    <source>
        <dbReference type="EnsemblPlants" id="OMERI10G04660.1"/>
    </source>
</evidence>
<dbReference type="Gramene" id="OMERI10G04660.1">
    <property type="protein sequence ID" value="OMERI10G04660.1"/>
    <property type="gene ID" value="OMERI10G04660"/>
</dbReference>
<reference evidence="1" key="2">
    <citation type="submission" date="2018-05" db="EMBL/GenBank/DDBJ databases">
        <title>OmerRS3 (Oryza meridionalis Reference Sequence Version 3).</title>
        <authorList>
            <person name="Zhang J."/>
            <person name="Kudrna D."/>
            <person name="Lee S."/>
            <person name="Talag J."/>
            <person name="Welchert J."/>
            <person name="Wing R.A."/>
        </authorList>
    </citation>
    <scope>NUCLEOTIDE SEQUENCE [LARGE SCALE GENOMIC DNA]</scope>
    <source>
        <strain evidence="1">cv. OR44</strain>
    </source>
</reference>
<evidence type="ECO:0000313" key="2">
    <source>
        <dbReference type="Proteomes" id="UP000008021"/>
    </source>
</evidence>
<organism evidence="1">
    <name type="scientific">Oryza meridionalis</name>
    <dbReference type="NCBI Taxonomy" id="40149"/>
    <lineage>
        <taxon>Eukaryota</taxon>
        <taxon>Viridiplantae</taxon>
        <taxon>Streptophyta</taxon>
        <taxon>Embryophyta</taxon>
        <taxon>Tracheophyta</taxon>
        <taxon>Spermatophyta</taxon>
        <taxon>Magnoliopsida</taxon>
        <taxon>Liliopsida</taxon>
        <taxon>Poales</taxon>
        <taxon>Poaceae</taxon>
        <taxon>BOP clade</taxon>
        <taxon>Oryzoideae</taxon>
        <taxon>Oryzeae</taxon>
        <taxon>Oryzinae</taxon>
        <taxon>Oryza</taxon>
    </lineage>
</organism>